<dbReference type="AlphaFoldDB" id="A7RYU7"/>
<dbReference type="SUPFAM" id="SSF101898">
    <property type="entry name" value="NHL repeat"/>
    <property type="match status" value="1"/>
</dbReference>
<evidence type="ECO:0000256" key="1">
    <source>
        <dbReference type="ARBA" id="ARBA00022723"/>
    </source>
</evidence>
<dbReference type="EMBL" id="DS469554">
    <property type="protein sequence ID" value="EDO43383.1"/>
    <property type="molecule type" value="Genomic_DNA"/>
</dbReference>
<dbReference type="Gene3D" id="2.120.10.30">
    <property type="entry name" value="TolB, C-terminal domain"/>
    <property type="match status" value="1"/>
</dbReference>
<name>A7RYU7_NEMVE</name>
<evidence type="ECO:0000259" key="5">
    <source>
        <dbReference type="PROSITE" id="PS50089"/>
    </source>
</evidence>
<proteinExistence type="predicted"/>
<dbReference type="InterPro" id="IPR013083">
    <property type="entry name" value="Znf_RING/FYVE/PHD"/>
</dbReference>
<evidence type="ECO:0000313" key="7">
    <source>
        <dbReference type="Proteomes" id="UP000001593"/>
    </source>
</evidence>
<sequence>MATKKREKAEKTLSGVINDECSCPVCLEDFLEPKSLPNCAHNVCRKCLEGMATDSESKEIRCPVCRKESTLPEDGINGLPTNCLIVKLLEATPGRIERLEIRRCIGAVKEEIESVSRDERKLEIQKQERLERAAVIKTDITRAADRLVEIIRKQEQELIRKVNGLLEKDIELLGYENRKQECKRVRLDLERYVSTAESILKENSSVALVEMRDKVIANGKTLQNNAKGIYTVEPHSSILLARFEETDCFEIFSGFGRIKTGTESDEENPPTNGRYSVVGNFRNSIDCRLAAPESFDLSLPVFQFATITQTLTAGSLGLEVLSPLAITSHWSRNEIAVAEPENNRILVLNTQGRLKRRVCGAAPYSGVAFSGDGELITVFGAKDLVFIDPQNGKNTGSVRTTDHGVRHRSITCDTNGRFVVTSEPSSMFYKSSVCVYGSNSMNMQSAILKFTCYGSSLTSSPFKALYHRGEYFVSDTARGCIMVYNGQGAFVRQFGGWSSSMRRGNGRGRSEFGELTSPTGIVIDQSGDNILVCDVNSKSIQMYSTAGQFVGRYVMEGRPSDITVLRDGTIVVCSKADHWIKFLSLNDPE</sequence>
<dbReference type="OMA" id="AHNVCRK"/>
<dbReference type="SMART" id="SM00184">
    <property type="entry name" value="RING"/>
    <property type="match status" value="1"/>
</dbReference>
<dbReference type="PROSITE" id="PS00518">
    <property type="entry name" value="ZF_RING_1"/>
    <property type="match status" value="1"/>
</dbReference>
<dbReference type="PANTHER" id="PTHR25462:SF300">
    <property type="entry name" value="RING-TYPE DOMAIN-CONTAINING PROTEIN"/>
    <property type="match status" value="1"/>
</dbReference>
<gene>
    <name evidence="6" type="ORF">NEMVEDRAFT_v1g204159</name>
</gene>
<dbReference type="Gene3D" id="3.30.40.10">
    <property type="entry name" value="Zinc/RING finger domain, C3HC4 (zinc finger)"/>
    <property type="match status" value="1"/>
</dbReference>
<dbReference type="Proteomes" id="UP000001593">
    <property type="component" value="Unassembled WGS sequence"/>
</dbReference>
<feature type="domain" description="RING-type" evidence="5">
    <location>
        <begin position="23"/>
        <end position="66"/>
    </location>
</feature>
<dbReference type="InParanoid" id="A7RYU7"/>
<dbReference type="KEGG" id="nve:5515319"/>
<dbReference type="eggNOG" id="KOG2177">
    <property type="taxonomic scope" value="Eukaryota"/>
</dbReference>
<dbReference type="PANTHER" id="PTHR25462">
    <property type="entry name" value="BONUS, ISOFORM C-RELATED"/>
    <property type="match status" value="1"/>
</dbReference>
<dbReference type="SUPFAM" id="SSF57850">
    <property type="entry name" value="RING/U-box"/>
    <property type="match status" value="1"/>
</dbReference>
<organism evidence="6 7">
    <name type="scientific">Nematostella vectensis</name>
    <name type="common">Starlet sea anemone</name>
    <dbReference type="NCBI Taxonomy" id="45351"/>
    <lineage>
        <taxon>Eukaryota</taxon>
        <taxon>Metazoa</taxon>
        <taxon>Cnidaria</taxon>
        <taxon>Anthozoa</taxon>
        <taxon>Hexacorallia</taxon>
        <taxon>Actiniaria</taxon>
        <taxon>Edwardsiidae</taxon>
        <taxon>Nematostella</taxon>
    </lineage>
</organism>
<dbReference type="HOGENOM" id="CLU_473534_0_0_1"/>
<dbReference type="InterPro" id="IPR027370">
    <property type="entry name" value="Znf-RING_euk"/>
</dbReference>
<keyword evidence="7" id="KW-1185">Reference proteome</keyword>
<dbReference type="PROSITE" id="PS50089">
    <property type="entry name" value="ZF_RING_2"/>
    <property type="match status" value="1"/>
</dbReference>
<keyword evidence="1" id="KW-0479">Metal-binding</keyword>
<keyword evidence="2 4" id="KW-0863">Zinc-finger</keyword>
<dbReference type="GO" id="GO:0061659">
    <property type="term" value="F:ubiquitin-like protein ligase activity"/>
    <property type="evidence" value="ECO:0000318"/>
    <property type="project" value="GO_Central"/>
</dbReference>
<dbReference type="InterPro" id="IPR047153">
    <property type="entry name" value="TRIM45/56/19-like"/>
</dbReference>
<evidence type="ECO:0000256" key="3">
    <source>
        <dbReference type="ARBA" id="ARBA00022833"/>
    </source>
</evidence>
<dbReference type="GO" id="GO:0008270">
    <property type="term" value="F:zinc ion binding"/>
    <property type="evidence" value="ECO:0007669"/>
    <property type="project" value="UniProtKB-KW"/>
</dbReference>
<dbReference type="Pfam" id="PF13445">
    <property type="entry name" value="zf-RING_UBOX"/>
    <property type="match status" value="1"/>
</dbReference>
<reference evidence="6 7" key="1">
    <citation type="journal article" date="2007" name="Science">
        <title>Sea anemone genome reveals ancestral eumetazoan gene repertoire and genomic organization.</title>
        <authorList>
            <person name="Putnam N.H."/>
            <person name="Srivastava M."/>
            <person name="Hellsten U."/>
            <person name="Dirks B."/>
            <person name="Chapman J."/>
            <person name="Salamov A."/>
            <person name="Terry A."/>
            <person name="Shapiro H."/>
            <person name="Lindquist E."/>
            <person name="Kapitonov V.V."/>
            <person name="Jurka J."/>
            <person name="Genikhovich G."/>
            <person name="Grigoriev I.V."/>
            <person name="Lucas S.M."/>
            <person name="Steele R.E."/>
            <person name="Finnerty J.R."/>
            <person name="Technau U."/>
            <person name="Martindale M.Q."/>
            <person name="Rokhsar D.S."/>
        </authorList>
    </citation>
    <scope>NUCLEOTIDE SEQUENCE [LARGE SCALE GENOMIC DNA]</scope>
    <source>
        <strain evidence="7">CH2 X CH6</strain>
    </source>
</reference>
<dbReference type="InterPro" id="IPR017907">
    <property type="entry name" value="Znf_RING_CS"/>
</dbReference>
<protein>
    <recommendedName>
        <fullName evidence="5">RING-type domain-containing protein</fullName>
    </recommendedName>
</protein>
<dbReference type="PhylomeDB" id="A7RYU7"/>
<dbReference type="InterPro" id="IPR001841">
    <property type="entry name" value="Znf_RING"/>
</dbReference>
<dbReference type="Pfam" id="PF17170">
    <property type="entry name" value="DUF5128"/>
    <property type="match status" value="1"/>
</dbReference>
<evidence type="ECO:0000256" key="4">
    <source>
        <dbReference type="PROSITE-ProRule" id="PRU00175"/>
    </source>
</evidence>
<accession>A7RYU7</accession>
<dbReference type="OrthoDB" id="654191at2759"/>
<dbReference type="InterPro" id="IPR011042">
    <property type="entry name" value="6-blade_b-propeller_TolB-like"/>
</dbReference>
<evidence type="ECO:0000256" key="2">
    <source>
        <dbReference type="ARBA" id="ARBA00022771"/>
    </source>
</evidence>
<keyword evidence="3" id="KW-0862">Zinc</keyword>
<evidence type="ECO:0000313" key="6">
    <source>
        <dbReference type="EMBL" id="EDO43383.1"/>
    </source>
</evidence>